<dbReference type="Gene3D" id="3.40.50.620">
    <property type="entry name" value="HUPs"/>
    <property type="match status" value="1"/>
</dbReference>
<accession>A0ABD5S5G7</accession>
<feature type="domain" description="UspA" evidence="1">
    <location>
        <begin position="2"/>
        <end position="49"/>
    </location>
</feature>
<reference evidence="2 3" key="1">
    <citation type="journal article" date="2019" name="Int. J. Syst. Evol. Microbiol.">
        <title>The Global Catalogue of Microorganisms (GCM) 10K type strain sequencing project: providing services to taxonomists for standard genome sequencing and annotation.</title>
        <authorList>
            <consortium name="The Broad Institute Genomics Platform"/>
            <consortium name="The Broad Institute Genome Sequencing Center for Infectious Disease"/>
            <person name="Wu L."/>
            <person name="Ma J."/>
        </authorList>
    </citation>
    <scope>NUCLEOTIDE SEQUENCE [LARGE SCALE GENOMIC DNA]</scope>
    <source>
        <strain evidence="2 3">NBRC 111368</strain>
    </source>
</reference>
<dbReference type="AlphaFoldDB" id="A0ABD5S5G7"/>
<sequence length="53" mass="5575">MADETLAEAEAVDPRFLVISGRRRSPAGKALFGSSAQQILLNAECPVVTIMSG</sequence>
<dbReference type="Proteomes" id="UP001596328">
    <property type="component" value="Unassembled WGS sequence"/>
</dbReference>
<gene>
    <name evidence="2" type="ORF">ACFQE1_20825</name>
</gene>
<evidence type="ECO:0000313" key="2">
    <source>
        <dbReference type="EMBL" id="MFC6726769.1"/>
    </source>
</evidence>
<dbReference type="SUPFAM" id="SSF52402">
    <property type="entry name" value="Adenine nucleotide alpha hydrolases-like"/>
    <property type="match status" value="1"/>
</dbReference>
<organism evidence="2 3">
    <name type="scientific">Halobium palmae</name>
    <dbReference type="NCBI Taxonomy" id="1776492"/>
    <lineage>
        <taxon>Archaea</taxon>
        <taxon>Methanobacteriati</taxon>
        <taxon>Methanobacteriota</taxon>
        <taxon>Stenosarchaea group</taxon>
        <taxon>Halobacteria</taxon>
        <taxon>Halobacteriales</taxon>
        <taxon>Haloferacaceae</taxon>
        <taxon>Halobium</taxon>
    </lineage>
</organism>
<comment type="caution">
    <text evidence="2">The sequence shown here is derived from an EMBL/GenBank/DDBJ whole genome shotgun (WGS) entry which is preliminary data.</text>
</comment>
<keyword evidence="3" id="KW-1185">Reference proteome</keyword>
<dbReference type="EMBL" id="JBHSWU010001377">
    <property type="protein sequence ID" value="MFC6726769.1"/>
    <property type="molecule type" value="Genomic_DNA"/>
</dbReference>
<protein>
    <submittedName>
        <fullName evidence="2">Universal stress protein</fullName>
    </submittedName>
</protein>
<dbReference type="InterPro" id="IPR006016">
    <property type="entry name" value="UspA"/>
</dbReference>
<name>A0ABD5S5G7_9EURY</name>
<evidence type="ECO:0000313" key="3">
    <source>
        <dbReference type="Proteomes" id="UP001596328"/>
    </source>
</evidence>
<dbReference type="InterPro" id="IPR014729">
    <property type="entry name" value="Rossmann-like_a/b/a_fold"/>
</dbReference>
<proteinExistence type="predicted"/>
<evidence type="ECO:0000259" key="1">
    <source>
        <dbReference type="Pfam" id="PF00582"/>
    </source>
</evidence>
<dbReference type="Pfam" id="PF00582">
    <property type="entry name" value="Usp"/>
    <property type="match status" value="1"/>
</dbReference>